<gene>
    <name evidence="1" type="ORF">METZ01_LOCUS4256</name>
</gene>
<dbReference type="PANTHER" id="PTHR11669">
    <property type="entry name" value="REPLICATION FACTOR C / DNA POLYMERASE III GAMMA-TAU SUBUNIT"/>
    <property type="match status" value="1"/>
</dbReference>
<name>A0A381N9Y5_9ZZZZ</name>
<dbReference type="EMBL" id="UINC01000222">
    <property type="protein sequence ID" value="SUZ51402.1"/>
    <property type="molecule type" value="Genomic_DNA"/>
</dbReference>
<dbReference type="AlphaFoldDB" id="A0A381N9Y5"/>
<organism evidence="1">
    <name type="scientific">marine metagenome</name>
    <dbReference type="NCBI Taxonomy" id="408172"/>
    <lineage>
        <taxon>unclassified sequences</taxon>
        <taxon>metagenomes</taxon>
        <taxon>ecological metagenomes</taxon>
    </lineage>
</organism>
<sequence>MARAHERTSLPSSLLLHGPRGVGKQRVALWIAQLTICERPVADGPCEKCGACRMAVKLEHPDVHWYFPLARPKGVAGDRLVTALEDARMQALEDLRAEPLYASHTADVRGLYFGITKTIRRQAHLRPNMAPGQVFIIGNAELLVPQEASPEAANALLKLLEEPPGTSRFILTSSEPGRLLPTILSRTVALHVAPLGTDLIDIFLSEHTDADRETTKWACELSQGSIGRALGFLPDGQEEGPLESLRRQALALIEVAVVRDPGQGYELSLSYPSSGARALIPLCTFIEEWLRDLGAIVSGAGDRVFNFDERSHLQELVARTSIRGSEIVLALTEVEQARELARGNVNPQLIINGLVRNLRRRLIAT</sequence>
<reference evidence="1" key="1">
    <citation type="submission" date="2018-05" db="EMBL/GenBank/DDBJ databases">
        <authorList>
            <person name="Lanie J.A."/>
            <person name="Ng W.-L."/>
            <person name="Kazmierczak K.M."/>
            <person name="Andrzejewski T.M."/>
            <person name="Davidsen T.M."/>
            <person name="Wayne K.J."/>
            <person name="Tettelin H."/>
            <person name="Glass J.I."/>
            <person name="Rusch D."/>
            <person name="Podicherti R."/>
            <person name="Tsui H.-C.T."/>
            <person name="Winkler M.E."/>
        </authorList>
    </citation>
    <scope>NUCLEOTIDE SEQUENCE</scope>
</reference>
<dbReference type="GO" id="GO:0006261">
    <property type="term" value="P:DNA-templated DNA replication"/>
    <property type="evidence" value="ECO:0007669"/>
    <property type="project" value="TreeGrafter"/>
</dbReference>
<proteinExistence type="predicted"/>
<dbReference type="Gene3D" id="3.40.50.300">
    <property type="entry name" value="P-loop containing nucleotide triphosphate hydrolases"/>
    <property type="match status" value="1"/>
</dbReference>
<dbReference type="InterPro" id="IPR050238">
    <property type="entry name" value="DNA_Rep/Repair_Clamp_Loader"/>
</dbReference>
<protein>
    <recommendedName>
        <fullName evidence="2">DNA-directed DNA polymerase</fullName>
    </recommendedName>
</protein>
<dbReference type="Pfam" id="PF13177">
    <property type="entry name" value="DNA_pol3_delta2"/>
    <property type="match status" value="1"/>
</dbReference>
<dbReference type="InterPro" id="IPR027417">
    <property type="entry name" value="P-loop_NTPase"/>
</dbReference>
<dbReference type="PANTHER" id="PTHR11669:SF8">
    <property type="entry name" value="DNA POLYMERASE III SUBUNIT DELTA"/>
    <property type="match status" value="1"/>
</dbReference>
<accession>A0A381N9Y5</accession>
<evidence type="ECO:0008006" key="2">
    <source>
        <dbReference type="Google" id="ProtNLM"/>
    </source>
</evidence>
<evidence type="ECO:0000313" key="1">
    <source>
        <dbReference type="EMBL" id="SUZ51402.1"/>
    </source>
</evidence>
<dbReference type="SUPFAM" id="SSF52540">
    <property type="entry name" value="P-loop containing nucleoside triphosphate hydrolases"/>
    <property type="match status" value="1"/>
</dbReference>